<keyword evidence="2" id="KW-1185">Reference proteome</keyword>
<dbReference type="Proteomes" id="UP000704467">
    <property type="component" value="Unassembled WGS sequence"/>
</dbReference>
<organism evidence="1 2">
    <name type="scientific">Brucella haematophila</name>
    <dbReference type="NCBI Taxonomy" id="419474"/>
    <lineage>
        <taxon>Bacteria</taxon>
        <taxon>Pseudomonadati</taxon>
        <taxon>Pseudomonadota</taxon>
        <taxon>Alphaproteobacteria</taxon>
        <taxon>Hyphomicrobiales</taxon>
        <taxon>Brucellaceae</taxon>
        <taxon>Brucella/Ochrobactrum group</taxon>
        <taxon>Brucella</taxon>
    </lineage>
</organism>
<comment type="caution">
    <text evidence="1">The sequence shown here is derived from an EMBL/GenBank/DDBJ whole genome shotgun (WGS) entry which is preliminary data.</text>
</comment>
<evidence type="ECO:0000313" key="1">
    <source>
        <dbReference type="EMBL" id="NKC05282.1"/>
    </source>
</evidence>
<accession>A0ABX1DVK0</accession>
<evidence type="ECO:0000313" key="2">
    <source>
        <dbReference type="Proteomes" id="UP000704467"/>
    </source>
</evidence>
<gene>
    <name evidence="1" type="ORF">HED55_25340</name>
</gene>
<name>A0ABX1DVK0_9HYPH</name>
<dbReference type="EMBL" id="JAAVLN010000004">
    <property type="protein sequence ID" value="NKC05282.1"/>
    <property type="molecule type" value="Genomic_DNA"/>
</dbReference>
<protein>
    <submittedName>
        <fullName evidence="1">Uncharacterized protein</fullName>
    </submittedName>
</protein>
<proteinExistence type="predicted"/>
<sequence>MIDNKPTHAGMKPMTGLELQAARRAAADRFYQIGMSYVPEGYTVKFRKRLTGVAYGGKIRRIEAPRPVTRKKAFMSFYMNAHTRTFILMGQNYQYT</sequence>
<reference evidence="1 2" key="1">
    <citation type="submission" date="2020-03" db="EMBL/GenBank/DDBJ databases">
        <title>Whole genome sequencing of clinical and environmental type strains of Ochrobactrum.</title>
        <authorList>
            <person name="Dharne M."/>
        </authorList>
    </citation>
    <scope>NUCLEOTIDE SEQUENCE [LARGE SCALE GENOMIC DNA]</scope>
    <source>
        <strain evidence="1 2">CIP 109452</strain>
    </source>
</reference>